<keyword evidence="1" id="KW-0863">Zinc-finger</keyword>
<evidence type="ECO:0008006" key="6">
    <source>
        <dbReference type="Google" id="ProtNLM"/>
    </source>
</evidence>
<evidence type="ECO:0000313" key="4">
    <source>
        <dbReference type="EMBL" id="CAG7835231.1"/>
    </source>
</evidence>
<keyword evidence="1" id="KW-0479">Metal-binding</keyword>
<protein>
    <recommendedName>
        <fullName evidence="6">AN1-type zinc finger protein 4</fullName>
    </recommendedName>
</protein>
<evidence type="ECO:0000313" key="5">
    <source>
        <dbReference type="Proteomes" id="UP000708208"/>
    </source>
</evidence>
<feature type="domain" description="AN1-type" evidence="3">
    <location>
        <begin position="238"/>
        <end position="285"/>
    </location>
</feature>
<evidence type="ECO:0000256" key="1">
    <source>
        <dbReference type="PROSITE-ProRule" id="PRU00449"/>
    </source>
</evidence>
<dbReference type="Proteomes" id="UP000708208">
    <property type="component" value="Unassembled WGS sequence"/>
</dbReference>
<dbReference type="PANTHER" id="PTHR46728:SF1">
    <property type="entry name" value="AN1-TYPE ZINC FINGER PROTEIN 4"/>
    <property type="match status" value="1"/>
</dbReference>
<dbReference type="SMART" id="SM00213">
    <property type="entry name" value="UBQ"/>
    <property type="match status" value="1"/>
</dbReference>
<dbReference type="Pfam" id="PF00240">
    <property type="entry name" value="ubiquitin"/>
    <property type="match status" value="1"/>
</dbReference>
<dbReference type="InterPro" id="IPR000626">
    <property type="entry name" value="Ubiquitin-like_dom"/>
</dbReference>
<keyword evidence="1" id="KW-0862">Zinc</keyword>
<feature type="domain" description="Ubiquitin-like" evidence="2">
    <location>
        <begin position="6"/>
        <end position="81"/>
    </location>
</feature>
<dbReference type="Pfam" id="PF01428">
    <property type="entry name" value="zf-AN1"/>
    <property type="match status" value="1"/>
</dbReference>
<evidence type="ECO:0000259" key="3">
    <source>
        <dbReference type="PROSITE" id="PS51039"/>
    </source>
</evidence>
<accession>A0A8J2Q5W5</accession>
<dbReference type="InterPro" id="IPR053061">
    <property type="entry name" value="AN1-type_zinc_finger"/>
</dbReference>
<dbReference type="OrthoDB" id="756206at2759"/>
<gene>
    <name evidence="4" type="ORF">AFUS01_LOCUS44631</name>
</gene>
<dbReference type="PROSITE" id="PS51039">
    <property type="entry name" value="ZF_AN1"/>
    <property type="match status" value="1"/>
</dbReference>
<dbReference type="EMBL" id="CAJVCH010570566">
    <property type="protein sequence ID" value="CAG7835231.1"/>
    <property type="molecule type" value="Genomic_DNA"/>
</dbReference>
<dbReference type="GO" id="GO:0008270">
    <property type="term" value="F:zinc ion binding"/>
    <property type="evidence" value="ECO:0007669"/>
    <property type="project" value="UniProtKB-KW"/>
</dbReference>
<dbReference type="InterPro" id="IPR000058">
    <property type="entry name" value="Znf_AN1"/>
</dbReference>
<comment type="caution">
    <text evidence="4">The sequence shown here is derived from an EMBL/GenBank/DDBJ whole genome shotgun (WGS) entry which is preliminary data.</text>
</comment>
<evidence type="ECO:0000259" key="2">
    <source>
        <dbReference type="PROSITE" id="PS50053"/>
    </source>
</evidence>
<dbReference type="SMART" id="SM00154">
    <property type="entry name" value="ZnF_AN1"/>
    <property type="match status" value="1"/>
</dbReference>
<proteinExistence type="predicted"/>
<sequence>MEFTPFLLRVETLTGYCFEVVARPIDTVENIKARIAFQEGLSNRQFHLLHDSRELRDDETMGSLGFSEGSRVKLVVVLRGGPVATKRVHLPPIGRPITREWMVDDDPDFEEEYNFFGIDEKANKSGSTAGDVNDRVKENVNMMRKLHGLKGRMSDQKPPKTPKSTVRKIQAEIQSRSRMYPGQPPYTPQQLAKYVRAKIRIETEAGNRIIPSVLVRPANLISDRSRPLSGKSRPLTARKKKLRCSECKKKLGPTTSFPCRCGLIFCPTHRNSEAHSCSFDYKAEGKRVLKEANPMVVARKIQHF</sequence>
<name>A0A8J2Q5W5_9HEXA</name>
<dbReference type="AlphaFoldDB" id="A0A8J2Q5W5"/>
<organism evidence="4 5">
    <name type="scientific">Allacma fusca</name>
    <dbReference type="NCBI Taxonomy" id="39272"/>
    <lineage>
        <taxon>Eukaryota</taxon>
        <taxon>Metazoa</taxon>
        <taxon>Ecdysozoa</taxon>
        <taxon>Arthropoda</taxon>
        <taxon>Hexapoda</taxon>
        <taxon>Collembola</taxon>
        <taxon>Symphypleona</taxon>
        <taxon>Sminthuridae</taxon>
        <taxon>Allacma</taxon>
    </lineage>
</organism>
<keyword evidence="5" id="KW-1185">Reference proteome</keyword>
<reference evidence="4" key="1">
    <citation type="submission" date="2021-06" db="EMBL/GenBank/DDBJ databases">
        <authorList>
            <person name="Hodson N. C."/>
            <person name="Mongue J. A."/>
            <person name="Jaron S. K."/>
        </authorList>
    </citation>
    <scope>NUCLEOTIDE SEQUENCE</scope>
</reference>
<dbReference type="PROSITE" id="PS50053">
    <property type="entry name" value="UBIQUITIN_2"/>
    <property type="match status" value="1"/>
</dbReference>
<dbReference type="PANTHER" id="PTHR46728">
    <property type="entry name" value="AN1-TYPE ZINC FINGER PROTEIN 4"/>
    <property type="match status" value="1"/>
</dbReference>